<dbReference type="SUPFAM" id="SSF52172">
    <property type="entry name" value="CheY-like"/>
    <property type="match status" value="1"/>
</dbReference>
<feature type="modified residue" description="4-aspartylphosphate" evidence="1">
    <location>
        <position position="61"/>
    </location>
</feature>
<keyword evidence="4" id="KW-1185">Reference proteome</keyword>
<sequence length="142" mass="15991">MNKHSSLNILLADDDAIDRELFIEGINHTGITYTINEVENGEQVLSYLSGGIEKPDLIILDLNMPVKDGRSTLKELKNQDQFKRIPVVIMSTSNSKFDIALAYDNGANLFVVKPDDFKELVHLLTSLFSVFSPSLHLLRHHN</sequence>
<organism evidence="3 4">
    <name type="scientific">Chitinophaga rupis</name>
    <dbReference type="NCBI Taxonomy" id="573321"/>
    <lineage>
        <taxon>Bacteria</taxon>
        <taxon>Pseudomonadati</taxon>
        <taxon>Bacteroidota</taxon>
        <taxon>Chitinophagia</taxon>
        <taxon>Chitinophagales</taxon>
        <taxon>Chitinophagaceae</taxon>
        <taxon>Chitinophaga</taxon>
    </lineage>
</organism>
<dbReference type="InterPro" id="IPR052893">
    <property type="entry name" value="TCS_response_regulator"/>
</dbReference>
<dbReference type="RefSeq" id="WP_162277737.1">
    <property type="nucleotide sequence ID" value="NZ_FOBB01000017.1"/>
</dbReference>
<dbReference type="PANTHER" id="PTHR44520:SF2">
    <property type="entry name" value="RESPONSE REGULATOR RCP1"/>
    <property type="match status" value="1"/>
</dbReference>
<dbReference type="PANTHER" id="PTHR44520">
    <property type="entry name" value="RESPONSE REGULATOR RCP1-RELATED"/>
    <property type="match status" value="1"/>
</dbReference>
<dbReference type="InterPro" id="IPR011006">
    <property type="entry name" value="CheY-like_superfamily"/>
</dbReference>
<dbReference type="OrthoDB" id="7631574at2"/>
<dbReference type="AlphaFoldDB" id="A0A1H8KKA8"/>
<protein>
    <submittedName>
        <fullName evidence="3">Response regulator receiver domain-containing protein</fullName>
    </submittedName>
</protein>
<dbReference type="GO" id="GO:0000160">
    <property type="term" value="P:phosphorelay signal transduction system"/>
    <property type="evidence" value="ECO:0007669"/>
    <property type="project" value="InterPro"/>
</dbReference>
<dbReference type="EMBL" id="FOBB01000017">
    <property type="protein sequence ID" value="SEN93389.1"/>
    <property type="molecule type" value="Genomic_DNA"/>
</dbReference>
<dbReference type="PROSITE" id="PS50110">
    <property type="entry name" value="RESPONSE_REGULATORY"/>
    <property type="match status" value="1"/>
</dbReference>
<keyword evidence="1" id="KW-0597">Phosphoprotein</keyword>
<dbReference type="Proteomes" id="UP000198984">
    <property type="component" value="Unassembled WGS sequence"/>
</dbReference>
<evidence type="ECO:0000259" key="2">
    <source>
        <dbReference type="PROSITE" id="PS50110"/>
    </source>
</evidence>
<dbReference type="SMART" id="SM00448">
    <property type="entry name" value="REC"/>
    <property type="match status" value="1"/>
</dbReference>
<name>A0A1H8KKA8_9BACT</name>
<evidence type="ECO:0000313" key="4">
    <source>
        <dbReference type="Proteomes" id="UP000198984"/>
    </source>
</evidence>
<proteinExistence type="predicted"/>
<gene>
    <name evidence="3" type="ORF">SAMN04488505_11713</name>
</gene>
<dbReference type="CDD" id="cd17557">
    <property type="entry name" value="REC_Rcp-like"/>
    <property type="match status" value="1"/>
</dbReference>
<feature type="domain" description="Response regulatory" evidence="2">
    <location>
        <begin position="8"/>
        <end position="128"/>
    </location>
</feature>
<dbReference type="Pfam" id="PF00072">
    <property type="entry name" value="Response_reg"/>
    <property type="match status" value="1"/>
</dbReference>
<evidence type="ECO:0000313" key="3">
    <source>
        <dbReference type="EMBL" id="SEN93389.1"/>
    </source>
</evidence>
<evidence type="ECO:0000256" key="1">
    <source>
        <dbReference type="PROSITE-ProRule" id="PRU00169"/>
    </source>
</evidence>
<accession>A0A1H8KKA8</accession>
<dbReference type="InterPro" id="IPR001789">
    <property type="entry name" value="Sig_transdc_resp-reg_receiver"/>
</dbReference>
<reference evidence="3 4" key="1">
    <citation type="submission" date="2016-10" db="EMBL/GenBank/DDBJ databases">
        <authorList>
            <person name="de Groot N.N."/>
        </authorList>
    </citation>
    <scope>NUCLEOTIDE SEQUENCE [LARGE SCALE GENOMIC DNA]</scope>
    <source>
        <strain evidence="3 4">DSM 21039</strain>
    </source>
</reference>
<dbReference type="STRING" id="573321.SAMN04488505_11713"/>
<dbReference type="Gene3D" id="3.40.50.2300">
    <property type="match status" value="1"/>
</dbReference>